<proteinExistence type="predicted"/>
<organism evidence="2 3">
    <name type="scientific">Ilyodon furcidens</name>
    <name type="common">goldbreast splitfin</name>
    <dbReference type="NCBI Taxonomy" id="33524"/>
    <lineage>
        <taxon>Eukaryota</taxon>
        <taxon>Metazoa</taxon>
        <taxon>Chordata</taxon>
        <taxon>Craniata</taxon>
        <taxon>Vertebrata</taxon>
        <taxon>Euteleostomi</taxon>
        <taxon>Actinopterygii</taxon>
        <taxon>Neopterygii</taxon>
        <taxon>Teleostei</taxon>
        <taxon>Neoteleostei</taxon>
        <taxon>Acanthomorphata</taxon>
        <taxon>Ovalentaria</taxon>
        <taxon>Atherinomorphae</taxon>
        <taxon>Cyprinodontiformes</taxon>
        <taxon>Goodeidae</taxon>
        <taxon>Ilyodon</taxon>
    </lineage>
</organism>
<sequence length="115" mass="13065">MGERWGTPWTGHQSIAGQHRDTLDKQPCTHSFTPRGNLERPINLTVMSLGCGRKLEYLERTHTCRGRTCKLHAERPLARSRPQDLLAARRPTTPPCSLVLPFTSQFTLLFCDLSH</sequence>
<reference evidence="2 3" key="1">
    <citation type="submission" date="2021-06" db="EMBL/GenBank/DDBJ databases">
        <authorList>
            <person name="Palmer J.M."/>
        </authorList>
    </citation>
    <scope>NUCLEOTIDE SEQUENCE [LARGE SCALE GENOMIC DNA]</scope>
    <source>
        <strain evidence="3">if_2019</strain>
        <tissue evidence="2">Muscle</tissue>
    </source>
</reference>
<accession>A0ABV0U054</accession>
<evidence type="ECO:0000313" key="3">
    <source>
        <dbReference type="Proteomes" id="UP001482620"/>
    </source>
</evidence>
<name>A0ABV0U054_9TELE</name>
<gene>
    <name evidence="2" type="ORF">ILYODFUR_034233</name>
</gene>
<evidence type="ECO:0000256" key="1">
    <source>
        <dbReference type="SAM" id="MobiDB-lite"/>
    </source>
</evidence>
<comment type="caution">
    <text evidence="2">The sequence shown here is derived from an EMBL/GenBank/DDBJ whole genome shotgun (WGS) entry which is preliminary data.</text>
</comment>
<dbReference type="Proteomes" id="UP001482620">
    <property type="component" value="Unassembled WGS sequence"/>
</dbReference>
<protein>
    <submittedName>
        <fullName evidence="2">Uncharacterized protein</fullName>
    </submittedName>
</protein>
<dbReference type="EMBL" id="JAHRIQ010052434">
    <property type="protein sequence ID" value="MEQ2238555.1"/>
    <property type="molecule type" value="Genomic_DNA"/>
</dbReference>
<feature type="region of interest" description="Disordered" evidence="1">
    <location>
        <begin position="1"/>
        <end position="34"/>
    </location>
</feature>
<keyword evidence="3" id="KW-1185">Reference proteome</keyword>
<evidence type="ECO:0000313" key="2">
    <source>
        <dbReference type="EMBL" id="MEQ2238555.1"/>
    </source>
</evidence>